<dbReference type="InterPro" id="IPR011551">
    <property type="entry name" value="NTP_PyrPHydrolase_MazG"/>
</dbReference>
<dbReference type="EC" id="3.6.1.8" evidence="2"/>
<organism evidence="2 3">
    <name type="scientific">Sphingomonas aerophila</name>
    <dbReference type="NCBI Taxonomy" id="1344948"/>
    <lineage>
        <taxon>Bacteria</taxon>
        <taxon>Pseudomonadati</taxon>
        <taxon>Pseudomonadota</taxon>
        <taxon>Alphaproteobacteria</taxon>
        <taxon>Sphingomonadales</taxon>
        <taxon>Sphingomonadaceae</taxon>
        <taxon>Sphingomonas</taxon>
    </lineage>
</organism>
<dbReference type="NCBIfam" id="NF007113">
    <property type="entry name" value="PRK09562.1"/>
    <property type="match status" value="1"/>
</dbReference>
<dbReference type="PANTHER" id="PTHR30522:SF0">
    <property type="entry name" value="NUCLEOSIDE TRIPHOSPHATE PYROPHOSPHOHYDROLASE"/>
    <property type="match status" value="1"/>
</dbReference>
<dbReference type="GO" id="GO:0046047">
    <property type="term" value="P:TTP catabolic process"/>
    <property type="evidence" value="ECO:0007669"/>
    <property type="project" value="TreeGrafter"/>
</dbReference>
<keyword evidence="2" id="KW-0378">Hydrolase</keyword>
<dbReference type="Gene3D" id="1.10.287.1080">
    <property type="entry name" value="MazG-like"/>
    <property type="match status" value="2"/>
</dbReference>
<proteinExistence type="predicted"/>
<evidence type="ECO:0000313" key="3">
    <source>
        <dbReference type="Proteomes" id="UP000546200"/>
    </source>
</evidence>
<dbReference type="FunFam" id="1.10.287.1080:FF:000001">
    <property type="entry name" value="Nucleoside triphosphate pyrophosphohydrolase"/>
    <property type="match status" value="1"/>
</dbReference>
<dbReference type="EMBL" id="JACIJK010000004">
    <property type="protein sequence ID" value="MBB5714683.1"/>
    <property type="molecule type" value="Genomic_DNA"/>
</dbReference>
<reference evidence="2 3" key="1">
    <citation type="submission" date="2020-08" db="EMBL/GenBank/DDBJ databases">
        <title>Genomic Encyclopedia of Type Strains, Phase IV (KMG-IV): sequencing the most valuable type-strain genomes for metagenomic binning, comparative biology and taxonomic classification.</title>
        <authorList>
            <person name="Goeker M."/>
        </authorList>
    </citation>
    <scope>NUCLEOTIDE SEQUENCE [LARGE SCALE GENOMIC DNA]</scope>
    <source>
        <strain evidence="2 3">DSM 100044</strain>
    </source>
</reference>
<keyword evidence="3" id="KW-1185">Reference proteome</keyword>
<dbReference type="PANTHER" id="PTHR30522">
    <property type="entry name" value="NUCLEOSIDE TRIPHOSPHATE PYROPHOSPHOHYDROLASE"/>
    <property type="match status" value="1"/>
</dbReference>
<comment type="caution">
    <text evidence="2">The sequence shown here is derived from an EMBL/GenBank/DDBJ whole genome shotgun (WGS) entry which is preliminary data.</text>
</comment>
<dbReference type="GO" id="GO:0047693">
    <property type="term" value="F:ATP diphosphatase activity"/>
    <property type="evidence" value="ECO:0007669"/>
    <property type="project" value="UniProtKB-EC"/>
</dbReference>
<name>A0A7W9EVN8_9SPHN</name>
<dbReference type="GO" id="GO:0006950">
    <property type="term" value="P:response to stress"/>
    <property type="evidence" value="ECO:0007669"/>
    <property type="project" value="UniProtKB-ARBA"/>
</dbReference>
<dbReference type="NCBIfam" id="TIGR00444">
    <property type="entry name" value="mazG"/>
    <property type="match status" value="1"/>
</dbReference>
<dbReference type="AlphaFoldDB" id="A0A7W9EVN8"/>
<gene>
    <name evidence="2" type="ORF">FHS94_001519</name>
</gene>
<evidence type="ECO:0000313" key="2">
    <source>
        <dbReference type="EMBL" id="MBB5714683.1"/>
    </source>
</evidence>
<dbReference type="GO" id="GO:0046061">
    <property type="term" value="P:dATP catabolic process"/>
    <property type="evidence" value="ECO:0007669"/>
    <property type="project" value="TreeGrafter"/>
</dbReference>
<dbReference type="InterPro" id="IPR048015">
    <property type="entry name" value="NTP-PPase_MazG-like_N"/>
</dbReference>
<dbReference type="Proteomes" id="UP000546200">
    <property type="component" value="Unassembled WGS sequence"/>
</dbReference>
<dbReference type="GO" id="GO:0006203">
    <property type="term" value="P:dGTP catabolic process"/>
    <property type="evidence" value="ECO:0007669"/>
    <property type="project" value="TreeGrafter"/>
</dbReference>
<dbReference type="CDD" id="cd11528">
    <property type="entry name" value="NTP-PPase_MazG_Nterm"/>
    <property type="match status" value="1"/>
</dbReference>
<feature type="domain" description="NTP pyrophosphohydrolase MazG-like" evidence="1">
    <location>
        <begin position="19"/>
        <end position="92"/>
    </location>
</feature>
<dbReference type="GO" id="GO:0046076">
    <property type="term" value="P:dTTP catabolic process"/>
    <property type="evidence" value="ECO:0007669"/>
    <property type="project" value="TreeGrafter"/>
</dbReference>
<dbReference type="InterPro" id="IPR004518">
    <property type="entry name" value="MazG-like_dom"/>
</dbReference>
<evidence type="ECO:0000259" key="1">
    <source>
        <dbReference type="Pfam" id="PF03819"/>
    </source>
</evidence>
<sequence length="238" mass="26317">MAIMARLRGSDGCDWDRAQTFATIAPYTIEEAYEVADAIERNDPADIKDELGDLLLQVVFHSRIAEEAGQFTLADVVASISDKMERRHPHIFGDAATSPGWEAIKASERDDRSDTSALAGVALALPALLRAEKLQKRAARTGFDWPDADGPRAKIIEELEEIAQSSPDKLAEEAGDLLFAVVNYVRHLGLDPEATLRAANKKFERRFRAMEAAGPAFPTLTLEQQEALWRGVKDTEQR</sequence>
<dbReference type="CDD" id="cd11529">
    <property type="entry name" value="NTP-PPase_MazG_Cterm"/>
    <property type="match status" value="1"/>
</dbReference>
<dbReference type="SUPFAM" id="SSF101386">
    <property type="entry name" value="all-alpha NTP pyrophosphatases"/>
    <property type="match status" value="2"/>
</dbReference>
<dbReference type="InterPro" id="IPR048011">
    <property type="entry name" value="NTP-PPase_MazG-like_C"/>
</dbReference>
<dbReference type="Pfam" id="PF03819">
    <property type="entry name" value="MazG"/>
    <property type="match status" value="2"/>
</dbReference>
<feature type="domain" description="NTP pyrophosphohydrolase MazG-like" evidence="1">
    <location>
        <begin position="157"/>
        <end position="206"/>
    </location>
</feature>
<accession>A0A7W9EVN8</accession>
<protein>
    <submittedName>
        <fullName evidence="2">ATP diphosphatase</fullName>
        <ecNumber evidence="2">3.6.1.8</ecNumber>
    </submittedName>
</protein>
<dbReference type="GO" id="GO:0046052">
    <property type="term" value="P:UTP catabolic process"/>
    <property type="evidence" value="ECO:0007669"/>
    <property type="project" value="TreeGrafter"/>
</dbReference>
<dbReference type="GO" id="GO:0046081">
    <property type="term" value="P:dUTP catabolic process"/>
    <property type="evidence" value="ECO:0007669"/>
    <property type="project" value="TreeGrafter"/>
</dbReference>